<dbReference type="InterPro" id="IPR047967">
    <property type="entry name" value="PolX_PHP"/>
</dbReference>
<evidence type="ECO:0000256" key="19">
    <source>
        <dbReference type="ARBA" id="ARBA00044678"/>
    </source>
</evidence>
<accession>A0A160SZL8</accession>
<dbReference type="InterPro" id="IPR003583">
    <property type="entry name" value="Hlx-hairpin-Hlx_DNA-bd_motif"/>
</dbReference>
<dbReference type="InterPro" id="IPR016195">
    <property type="entry name" value="Pol/histidinol_Pase-like"/>
</dbReference>
<dbReference type="GO" id="GO:0042578">
    <property type="term" value="F:phosphoric ester hydrolase activity"/>
    <property type="evidence" value="ECO:0007669"/>
    <property type="project" value="TreeGrafter"/>
</dbReference>
<dbReference type="Pfam" id="PF14520">
    <property type="entry name" value="HHH_5"/>
    <property type="match status" value="1"/>
</dbReference>
<dbReference type="EC" id="4.2.99.18" evidence="4"/>
<comment type="subcellular location">
    <subcellularLocation>
        <location evidence="2">Cytoplasm</location>
    </subcellularLocation>
</comment>
<evidence type="ECO:0000259" key="24">
    <source>
        <dbReference type="SMART" id="SM00483"/>
    </source>
</evidence>
<dbReference type="GO" id="GO:0005829">
    <property type="term" value="C:cytosol"/>
    <property type="evidence" value="ECO:0007669"/>
    <property type="project" value="TreeGrafter"/>
</dbReference>
<evidence type="ECO:0000259" key="22">
    <source>
        <dbReference type="SMART" id="SM00278"/>
    </source>
</evidence>
<evidence type="ECO:0000256" key="3">
    <source>
        <dbReference type="ARBA" id="ARBA00012417"/>
    </source>
</evidence>
<evidence type="ECO:0000256" key="20">
    <source>
        <dbReference type="ARBA" id="ARBA00045548"/>
    </source>
</evidence>
<dbReference type="SMART" id="SM00278">
    <property type="entry name" value="HhH1"/>
    <property type="match status" value="3"/>
</dbReference>
<feature type="domain" description="Helix-hairpin-helix DNA-binding motif class 1" evidence="22">
    <location>
        <begin position="54"/>
        <end position="73"/>
    </location>
</feature>
<reference evidence="25" key="1">
    <citation type="submission" date="2016-01" db="EMBL/GenBank/DDBJ databases">
        <authorList>
            <person name="Mcilroy J.S."/>
            <person name="Karst M S."/>
            <person name="Albertsen M."/>
        </authorList>
    </citation>
    <scope>NUCLEOTIDE SEQUENCE</scope>
    <source>
        <strain evidence="25">Cfx-K</strain>
    </source>
</reference>
<dbReference type="GO" id="GO:0140078">
    <property type="term" value="F:class I DNA-(apurinic or apyrimidinic site) endonuclease activity"/>
    <property type="evidence" value="ECO:0007669"/>
    <property type="project" value="UniProtKB-EC"/>
</dbReference>
<protein>
    <recommendedName>
        <fullName evidence="5">DNA polymerase beta</fullName>
        <ecNumber evidence="3">2.7.7.7</ecNumber>
        <ecNumber evidence="4">4.2.99.18</ecNumber>
    </recommendedName>
    <alternativeName>
        <fullName evidence="16">5'-deoxyribose-phosphate lyase</fullName>
    </alternativeName>
    <alternativeName>
        <fullName evidence="17">AP lyase</fullName>
    </alternativeName>
</protein>
<comment type="function">
    <text evidence="20">Repair polymerase that plays a key role in base-excision repair. During this process, the damaged base is excised by specific DNA glycosylases, the DNA backbone is nicked at the abasic site by an apurinic/apyrimidic (AP) endonuclease, and POLB removes 5'-deoxyribose-phosphate from the preincised AP site acting as a 5'-deoxyribose-phosphate lyase (5'-dRP lyase); through its DNA polymerase activity, it adds one nucleotide to the 3' end of the arising single-nucleotide gap. Conducts 'gap-filling' DNA synthesis in a stepwise distributive fashion rather than in a processive fashion as for other DNA polymerases. It is also able to cleave sugar-phosphate bonds 3' to an intact AP site, acting as an AP lyase.</text>
</comment>
<keyword evidence="10" id="KW-0235">DNA replication</keyword>
<dbReference type="InterPro" id="IPR002008">
    <property type="entry name" value="DNA_pol_X_beta-like"/>
</dbReference>
<evidence type="ECO:0000256" key="2">
    <source>
        <dbReference type="ARBA" id="ARBA00004496"/>
    </source>
</evidence>
<dbReference type="GO" id="GO:0003677">
    <property type="term" value="F:DNA binding"/>
    <property type="evidence" value="ECO:0007669"/>
    <property type="project" value="InterPro"/>
</dbReference>
<dbReference type="Gene3D" id="3.30.460.10">
    <property type="entry name" value="Beta Polymerase, domain 2"/>
    <property type="match status" value="1"/>
</dbReference>
<evidence type="ECO:0000256" key="5">
    <source>
        <dbReference type="ARBA" id="ARBA00020020"/>
    </source>
</evidence>
<dbReference type="InterPro" id="IPR022311">
    <property type="entry name" value="PolX-like"/>
</dbReference>
<organism evidence="25 26">
    <name type="scientific">Candidatus Promineifilum breve</name>
    <dbReference type="NCBI Taxonomy" id="1806508"/>
    <lineage>
        <taxon>Bacteria</taxon>
        <taxon>Bacillati</taxon>
        <taxon>Chloroflexota</taxon>
        <taxon>Ardenticatenia</taxon>
        <taxon>Candidatus Promineifilales</taxon>
        <taxon>Candidatus Promineifilaceae</taxon>
        <taxon>Candidatus Promineifilum</taxon>
    </lineage>
</organism>
<dbReference type="GO" id="GO:0003887">
    <property type="term" value="F:DNA-directed DNA polymerase activity"/>
    <property type="evidence" value="ECO:0007669"/>
    <property type="project" value="UniProtKB-KW"/>
</dbReference>
<keyword evidence="6" id="KW-0488">Methylation</keyword>
<evidence type="ECO:0000256" key="21">
    <source>
        <dbReference type="ARBA" id="ARBA00049244"/>
    </source>
</evidence>
<dbReference type="SMART" id="SM00483">
    <property type="entry name" value="POLXc"/>
    <property type="match status" value="1"/>
</dbReference>
<feature type="domain" description="Helix-hairpin-helix DNA-binding motif class 1" evidence="22">
    <location>
        <begin position="94"/>
        <end position="113"/>
    </location>
</feature>
<keyword evidence="14" id="KW-0915">Sodium</keyword>
<keyword evidence="9" id="KW-0548">Nucleotidyltransferase</keyword>
<dbReference type="SUPFAM" id="SSF47802">
    <property type="entry name" value="DNA polymerase beta, N-terminal domain-like"/>
    <property type="match status" value="1"/>
</dbReference>
<evidence type="ECO:0000256" key="15">
    <source>
        <dbReference type="ARBA" id="ARBA00023204"/>
    </source>
</evidence>
<dbReference type="SMART" id="SM00481">
    <property type="entry name" value="POLIIIAc"/>
    <property type="match status" value="1"/>
</dbReference>
<keyword evidence="8" id="KW-0808">Transferase</keyword>
<evidence type="ECO:0000313" key="26">
    <source>
        <dbReference type="Proteomes" id="UP000215027"/>
    </source>
</evidence>
<dbReference type="EC" id="2.7.7.7" evidence="3"/>
<dbReference type="SUPFAM" id="SSF81301">
    <property type="entry name" value="Nucleotidyltransferase"/>
    <property type="match status" value="1"/>
</dbReference>
<dbReference type="EMBL" id="LN890655">
    <property type="protein sequence ID" value="CUS02169.2"/>
    <property type="molecule type" value="Genomic_DNA"/>
</dbReference>
<evidence type="ECO:0000256" key="8">
    <source>
        <dbReference type="ARBA" id="ARBA00022679"/>
    </source>
</evidence>
<dbReference type="Gene3D" id="3.30.210.10">
    <property type="entry name" value="DNA polymerase, thumb domain"/>
    <property type="match status" value="1"/>
</dbReference>
<dbReference type="SUPFAM" id="SSF89550">
    <property type="entry name" value="PHP domain-like"/>
    <property type="match status" value="1"/>
</dbReference>
<dbReference type="InterPro" id="IPR029398">
    <property type="entry name" value="PolB_thumb"/>
</dbReference>
<evidence type="ECO:0000256" key="10">
    <source>
        <dbReference type="ARBA" id="ARBA00022705"/>
    </source>
</evidence>
<evidence type="ECO:0000256" key="18">
    <source>
        <dbReference type="ARBA" id="ARBA00044632"/>
    </source>
</evidence>
<dbReference type="Gene3D" id="1.10.150.20">
    <property type="entry name" value="5' to 3' exonuclease, C-terminal subdomain"/>
    <property type="match status" value="1"/>
</dbReference>
<gene>
    <name evidence="25" type="ORF">CFX0092_A0288</name>
</gene>
<evidence type="ECO:0000256" key="14">
    <source>
        <dbReference type="ARBA" id="ARBA00023053"/>
    </source>
</evidence>
<dbReference type="Pfam" id="PF02811">
    <property type="entry name" value="PHP"/>
    <property type="match status" value="1"/>
</dbReference>
<dbReference type="InterPro" id="IPR004013">
    <property type="entry name" value="PHP_dom"/>
</dbReference>
<dbReference type="NCBIfam" id="NF006375">
    <property type="entry name" value="PRK08609.1"/>
    <property type="match status" value="1"/>
</dbReference>
<dbReference type="InterPro" id="IPR010996">
    <property type="entry name" value="HHH_MUS81"/>
</dbReference>
<keyword evidence="11" id="KW-0227">DNA damage</keyword>
<dbReference type="InterPro" id="IPR002054">
    <property type="entry name" value="DNA-dir_DNA_pol_X"/>
</dbReference>
<evidence type="ECO:0000256" key="1">
    <source>
        <dbReference type="ARBA" id="ARBA00001946"/>
    </source>
</evidence>
<evidence type="ECO:0000256" key="12">
    <source>
        <dbReference type="ARBA" id="ARBA00022843"/>
    </source>
</evidence>
<dbReference type="Pfam" id="PF14716">
    <property type="entry name" value="HHH_8"/>
    <property type="match status" value="1"/>
</dbReference>
<keyword evidence="12" id="KW-0832">Ubl conjugation</keyword>
<dbReference type="InterPro" id="IPR037160">
    <property type="entry name" value="DNA_Pol_thumb_sf"/>
</dbReference>
<evidence type="ECO:0000256" key="13">
    <source>
        <dbReference type="ARBA" id="ARBA00022932"/>
    </source>
</evidence>
<dbReference type="PANTHER" id="PTHR36928:SF1">
    <property type="entry name" value="PHOSPHATASE YCDX-RELATED"/>
    <property type="match status" value="1"/>
</dbReference>
<comment type="catalytic activity">
    <reaction evidence="21">
        <text>DNA(n) + a 2'-deoxyribonucleoside 5'-triphosphate = DNA(n+1) + diphosphate</text>
        <dbReference type="Rhea" id="RHEA:22508"/>
        <dbReference type="Rhea" id="RHEA-COMP:17339"/>
        <dbReference type="Rhea" id="RHEA-COMP:17340"/>
        <dbReference type="ChEBI" id="CHEBI:33019"/>
        <dbReference type="ChEBI" id="CHEBI:61560"/>
        <dbReference type="ChEBI" id="CHEBI:173112"/>
        <dbReference type="EC" id="2.7.7.7"/>
    </reaction>
</comment>
<keyword evidence="15" id="KW-0234">DNA repair</keyword>
<sequence length="581" mass="62659">MVRMKNREIVEIFSRVADMLAIRGDQIHRILAYRKAAESIEALGRDVNVVYAEGKLTDIPGIGDTLAAKIEEMLTTGRLAFYDKLAAEIPPSLVDMLRVEGLGPKRVKQVHDVLKISTLDELTVAAREGKLRDLPGMGAKSEAKLLAAIEALARHGDARIPLGVALPIAQQMLAELSKVPGVVQAAVGGSLRRMRDTTGDIDLLVAAADVAAVMDRFAALDNVESVAGRGPTKTNVVLLNGLGADLRVLPAERWGTLLVYFTGSKDHNVKLREMALKRGLSLNEHAFTPLDGGPEILCATEEEVYHRLGLPFIPPRLREDRGEIEAALAGKLPTLVTESDIQTDLHMHTTWSDGSLSVLEMARAAQARGLRGVVITDHSVSLGIANGLSVERLRQQAAEVRAADAAMGPDFRVLHGTEMEIRADGSLDYPDEVLAELDVVVASLHTALSQPREQVTQRLLNAIRNPHVDIIGHPTGRLLPDRAGADLDMDAVIAAAAETGTILEINANPVRLDLRDVHARMAIEKGVKIAIDTDAHSPGEFDLLPYGVATAQRGWATVADVVNTWPIADLLRYVNRPHAGG</sequence>
<dbReference type="FunFam" id="3.20.20.140:FF:000047">
    <property type="entry name" value="PHP domain-containing protein"/>
    <property type="match status" value="1"/>
</dbReference>
<feature type="domain" description="Helix-hairpin-helix DNA-binding motif class 1" evidence="22">
    <location>
        <begin position="129"/>
        <end position="148"/>
    </location>
</feature>
<dbReference type="Pfam" id="PF14791">
    <property type="entry name" value="DNA_pol_B_thumb"/>
    <property type="match status" value="1"/>
</dbReference>
<dbReference type="InterPro" id="IPR003141">
    <property type="entry name" value="Pol/His_phosphatase_N"/>
</dbReference>
<name>A0A160SZL8_9CHLR</name>
<dbReference type="InterPro" id="IPR027421">
    <property type="entry name" value="DNA_pol_lamdba_lyase_dom_sf"/>
</dbReference>
<dbReference type="InterPro" id="IPR043519">
    <property type="entry name" value="NT_sf"/>
</dbReference>
<evidence type="ECO:0000256" key="6">
    <source>
        <dbReference type="ARBA" id="ARBA00022481"/>
    </source>
</evidence>
<proteinExistence type="predicted"/>
<evidence type="ECO:0000256" key="11">
    <source>
        <dbReference type="ARBA" id="ARBA00022763"/>
    </source>
</evidence>
<comment type="cofactor">
    <cofactor evidence="1">
        <name>Mg(2+)</name>
        <dbReference type="ChEBI" id="CHEBI:18420"/>
    </cofactor>
</comment>
<evidence type="ECO:0000259" key="23">
    <source>
        <dbReference type="SMART" id="SM00481"/>
    </source>
</evidence>
<dbReference type="GO" id="GO:0006281">
    <property type="term" value="P:DNA repair"/>
    <property type="evidence" value="ECO:0007669"/>
    <property type="project" value="UniProtKB-KW"/>
</dbReference>
<evidence type="ECO:0000256" key="17">
    <source>
        <dbReference type="ARBA" id="ARBA00035726"/>
    </source>
</evidence>
<evidence type="ECO:0000256" key="4">
    <source>
        <dbReference type="ARBA" id="ARBA00012720"/>
    </source>
</evidence>
<keyword evidence="13" id="KW-0239">DNA-directed DNA polymerase</keyword>
<keyword evidence="26" id="KW-1185">Reference proteome</keyword>
<dbReference type="PRINTS" id="PR00870">
    <property type="entry name" value="DNAPOLXBETA"/>
</dbReference>
<dbReference type="AlphaFoldDB" id="A0A160SZL8"/>
<dbReference type="GO" id="GO:0008270">
    <property type="term" value="F:zinc ion binding"/>
    <property type="evidence" value="ECO:0007669"/>
    <property type="project" value="TreeGrafter"/>
</dbReference>
<dbReference type="PIRSF" id="PIRSF005047">
    <property type="entry name" value="UCP005047_YshC"/>
    <property type="match status" value="1"/>
</dbReference>
<evidence type="ECO:0000256" key="9">
    <source>
        <dbReference type="ARBA" id="ARBA00022695"/>
    </source>
</evidence>
<feature type="domain" description="DNA-directed DNA polymerase X" evidence="24">
    <location>
        <begin position="4"/>
        <end position="319"/>
    </location>
</feature>
<keyword evidence="7" id="KW-0237">DNA synthesis</keyword>
<evidence type="ECO:0000256" key="7">
    <source>
        <dbReference type="ARBA" id="ARBA00022634"/>
    </source>
</evidence>
<dbReference type="PANTHER" id="PTHR36928">
    <property type="entry name" value="PHOSPHATASE YCDX-RELATED"/>
    <property type="match status" value="1"/>
</dbReference>
<dbReference type="Gene3D" id="1.10.150.110">
    <property type="entry name" value="DNA polymerase beta, N-terminal domain-like"/>
    <property type="match status" value="1"/>
</dbReference>
<evidence type="ECO:0000313" key="25">
    <source>
        <dbReference type="EMBL" id="CUS02169.2"/>
    </source>
</evidence>
<dbReference type="Proteomes" id="UP000215027">
    <property type="component" value="Chromosome I"/>
</dbReference>
<dbReference type="KEGG" id="pbf:CFX0092_A0288"/>
<evidence type="ECO:0000256" key="16">
    <source>
        <dbReference type="ARBA" id="ARBA00035717"/>
    </source>
</evidence>
<dbReference type="InterPro" id="IPR050243">
    <property type="entry name" value="PHP_phosphatase"/>
</dbReference>
<comment type="catalytic activity">
    <reaction evidence="18">
        <text>2'-deoxyribonucleotide-(2'-deoxyribose 5'-phosphate)-2'-deoxyribonucleotide-DNA = a 3'-end 2'-deoxyribonucleotide-(2,3-dehydro-2,3-deoxyribose 5'-phosphate)-DNA + a 5'-end 5'-phospho-2'-deoxyribonucleoside-DNA + H(+)</text>
        <dbReference type="Rhea" id="RHEA:66592"/>
        <dbReference type="Rhea" id="RHEA-COMP:13180"/>
        <dbReference type="Rhea" id="RHEA-COMP:16897"/>
        <dbReference type="Rhea" id="RHEA-COMP:17067"/>
        <dbReference type="ChEBI" id="CHEBI:15378"/>
        <dbReference type="ChEBI" id="CHEBI:136412"/>
        <dbReference type="ChEBI" id="CHEBI:157695"/>
        <dbReference type="ChEBI" id="CHEBI:167181"/>
        <dbReference type="EC" id="4.2.99.18"/>
    </reaction>
</comment>
<comment type="catalytic activity">
    <reaction evidence="19">
        <text>a 5'-end 2'-deoxyribose-2'-deoxyribonucleotide-DNA = (2E,4S)-4-hydroxypenten-2-al-5-phosphate + a 5'-end 5'-phospho-2'-deoxyribonucleoside-DNA + H(+)</text>
        <dbReference type="Rhea" id="RHEA:76255"/>
        <dbReference type="Rhea" id="RHEA-COMP:13180"/>
        <dbReference type="Rhea" id="RHEA-COMP:18657"/>
        <dbReference type="ChEBI" id="CHEBI:15378"/>
        <dbReference type="ChEBI" id="CHEBI:136412"/>
        <dbReference type="ChEBI" id="CHEBI:195194"/>
        <dbReference type="ChEBI" id="CHEBI:195195"/>
    </reaction>
</comment>
<dbReference type="CDD" id="cd00141">
    <property type="entry name" value="NT_POLXc"/>
    <property type="match status" value="1"/>
</dbReference>
<feature type="domain" description="Polymerase/histidinol phosphatase N-terminal" evidence="23">
    <location>
        <begin position="343"/>
        <end position="423"/>
    </location>
</feature>
<dbReference type="CDD" id="cd07436">
    <property type="entry name" value="PHP_PolX"/>
    <property type="match status" value="1"/>
</dbReference>
<dbReference type="Gene3D" id="3.20.20.140">
    <property type="entry name" value="Metal-dependent hydrolases"/>
    <property type="match status" value="1"/>
</dbReference>